<protein>
    <submittedName>
        <fullName evidence="2">Uncharacterized protein</fullName>
    </submittedName>
</protein>
<proteinExistence type="predicted"/>
<feature type="region of interest" description="Disordered" evidence="1">
    <location>
        <begin position="220"/>
        <end position="243"/>
    </location>
</feature>
<feature type="compositionally biased region" description="Low complexity" evidence="1">
    <location>
        <begin position="8"/>
        <end position="22"/>
    </location>
</feature>
<reference evidence="2 3" key="1">
    <citation type="submission" date="2018-03" db="EMBL/GenBank/DDBJ databases">
        <title>Genomic Encyclopedia of Type Strains, Phase III (KMG-III): the genomes of soil and plant-associated and newly described type strains.</title>
        <authorList>
            <person name="Whitman W."/>
        </authorList>
    </citation>
    <scope>NUCLEOTIDE SEQUENCE [LARGE SCALE GENOMIC DNA]</scope>
    <source>
        <strain evidence="2 3">MWH-P2sevCIIIb</strain>
    </source>
</reference>
<sequence length="311" mass="32110">MEIKGVPAVGATTSGTSGQATSNATGAQFVAGHEYQAEVVSYAQGQVVVLRLQDGLVNVKLSGDVSAGQVVTLKYVGGLDVPIFEVVGSDTGNNAAYVAISRAATLIGQFLTKADSVPEIGGTVATGKPLLNNVTDPAQIAAELKQTLTGSGLFYESQLANLVLGSGAAEELRAQPQNTNAFDPAGLVSKQLEILESNAVRWAGTVWPGQVMQWTTQLDREGPADKNPNGSGENPDSENPTTVTSTMVLDLPKLKKIAATFKLRSDGALSVSVKAVEGVASSVLQPALPKLVDALTATGQKLESCLVSPHD</sequence>
<keyword evidence="3" id="KW-1185">Reference proteome</keyword>
<dbReference type="RefSeq" id="WP_106228479.1">
    <property type="nucleotide sequence ID" value="NZ_PVTV01000016.1"/>
</dbReference>
<accession>A0A2T0XDB2</accession>
<comment type="caution">
    <text evidence="2">The sequence shown here is derived from an EMBL/GenBank/DDBJ whole genome shotgun (WGS) entry which is preliminary data.</text>
</comment>
<evidence type="ECO:0000313" key="2">
    <source>
        <dbReference type="EMBL" id="PRY96902.1"/>
    </source>
</evidence>
<gene>
    <name evidence="2" type="ORF">BCM14_2661</name>
</gene>
<dbReference type="Proteomes" id="UP000238308">
    <property type="component" value="Unassembled WGS sequence"/>
</dbReference>
<name>A0A2T0XDB2_9BURK</name>
<feature type="region of interest" description="Disordered" evidence="1">
    <location>
        <begin position="1"/>
        <end position="22"/>
    </location>
</feature>
<dbReference type="EMBL" id="PVTV01000016">
    <property type="protein sequence ID" value="PRY96902.1"/>
    <property type="molecule type" value="Genomic_DNA"/>
</dbReference>
<dbReference type="AlphaFoldDB" id="A0A2T0XDB2"/>
<dbReference type="OrthoDB" id="5296742at2"/>
<feature type="compositionally biased region" description="Polar residues" evidence="1">
    <location>
        <begin position="228"/>
        <end position="243"/>
    </location>
</feature>
<evidence type="ECO:0000256" key="1">
    <source>
        <dbReference type="SAM" id="MobiDB-lite"/>
    </source>
</evidence>
<evidence type="ECO:0000313" key="3">
    <source>
        <dbReference type="Proteomes" id="UP000238308"/>
    </source>
</evidence>
<organism evidence="2 3">
    <name type="scientific">Jezberella montanilacus</name>
    <dbReference type="NCBI Taxonomy" id="323426"/>
    <lineage>
        <taxon>Bacteria</taxon>
        <taxon>Pseudomonadati</taxon>
        <taxon>Pseudomonadota</taxon>
        <taxon>Betaproteobacteria</taxon>
        <taxon>Burkholderiales</taxon>
        <taxon>Alcaligenaceae</taxon>
        <taxon>Jezberella</taxon>
    </lineage>
</organism>